<keyword evidence="4" id="KW-0418">Kinase</keyword>
<dbReference type="SUPFAM" id="SSF47384">
    <property type="entry name" value="Homodimeric domain of signal transducing histidine kinase"/>
    <property type="match status" value="1"/>
</dbReference>
<evidence type="ECO:0000256" key="4">
    <source>
        <dbReference type="ARBA" id="ARBA00022777"/>
    </source>
</evidence>
<evidence type="ECO:0000256" key="1">
    <source>
        <dbReference type="ARBA" id="ARBA00022553"/>
    </source>
</evidence>
<keyword evidence="1" id="KW-0597">Phosphoprotein</keyword>
<dbReference type="GO" id="GO:0000155">
    <property type="term" value="F:phosphorelay sensor kinase activity"/>
    <property type="evidence" value="ECO:0007669"/>
    <property type="project" value="InterPro"/>
</dbReference>
<dbReference type="GO" id="GO:0005524">
    <property type="term" value="F:ATP binding"/>
    <property type="evidence" value="ECO:0007669"/>
    <property type="project" value="UniProtKB-KW"/>
</dbReference>
<dbReference type="InterPro" id="IPR036097">
    <property type="entry name" value="HisK_dim/P_sf"/>
</dbReference>
<evidence type="ECO:0000259" key="7">
    <source>
        <dbReference type="PROSITE" id="PS50113"/>
    </source>
</evidence>
<feature type="non-terminal residue" evidence="8">
    <location>
        <position position="80"/>
    </location>
</feature>
<dbReference type="AlphaFoldDB" id="X1EHN9"/>
<dbReference type="EMBL" id="BART01035689">
    <property type="protein sequence ID" value="GAH16629.1"/>
    <property type="molecule type" value="Genomic_DNA"/>
</dbReference>
<dbReference type="PANTHER" id="PTHR43065">
    <property type="entry name" value="SENSOR HISTIDINE KINASE"/>
    <property type="match status" value="1"/>
</dbReference>
<proteinExistence type="predicted"/>
<dbReference type="Gene3D" id="1.10.287.130">
    <property type="match status" value="1"/>
</dbReference>
<keyword evidence="2" id="KW-0808">Transferase</keyword>
<dbReference type="InterPro" id="IPR003661">
    <property type="entry name" value="HisK_dim/P_dom"/>
</dbReference>
<dbReference type="Pfam" id="PF00512">
    <property type="entry name" value="HisKA"/>
    <property type="match status" value="1"/>
</dbReference>
<evidence type="ECO:0000313" key="8">
    <source>
        <dbReference type="EMBL" id="GAH16629.1"/>
    </source>
</evidence>
<name>X1EHN9_9ZZZZ</name>
<keyword evidence="3" id="KW-0547">Nucleotide-binding</keyword>
<feature type="domain" description="PAC" evidence="7">
    <location>
        <begin position="1"/>
        <end position="22"/>
    </location>
</feature>
<dbReference type="CDD" id="cd00082">
    <property type="entry name" value="HisKA"/>
    <property type="match status" value="1"/>
</dbReference>
<dbReference type="SMART" id="SM00388">
    <property type="entry name" value="HisKA"/>
    <property type="match status" value="1"/>
</dbReference>
<dbReference type="PROSITE" id="PS50113">
    <property type="entry name" value="PAC"/>
    <property type="match status" value="1"/>
</dbReference>
<dbReference type="PANTHER" id="PTHR43065:SF10">
    <property type="entry name" value="PEROXIDE STRESS-ACTIVATED HISTIDINE KINASE MAK3"/>
    <property type="match status" value="1"/>
</dbReference>
<gene>
    <name evidence="8" type="ORF">S01H4_60500</name>
</gene>
<accession>X1EHN9</accession>
<keyword evidence="5" id="KW-0067">ATP-binding</keyword>
<evidence type="ECO:0000256" key="5">
    <source>
        <dbReference type="ARBA" id="ARBA00022840"/>
    </source>
</evidence>
<dbReference type="InterPro" id="IPR000700">
    <property type="entry name" value="PAS-assoc_C"/>
</dbReference>
<sequence length="80" mass="8892">MASVHVTRDITERKKMEEQLIITDRLASVGELASGIAHELNNPLTGVIGFSQLLLEKDVPDDVREDLEIIHSEAQRTAKV</sequence>
<protein>
    <recommendedName>
        <fullName evidence="7">PAC domain-containing protein</fullName>
    </recommendedName>
</protein>
<evidence type="ECO:0000256" key="3">
    <source>
        <dbReference type="ARBA" id="ARBA00022741"/>
    </source>
</evidence>
<evidence type="ECO:0000256" key="6">
    <source>
        <dbReference type="ARBA" id="ARBA00023012"/>
    </source>
</evidence>
<keyword evidence="6" id="KW-0902">Two-component regulatory system</keyword>
<comment type="caution">
    <text evidence="8">The sequence shown here is derived from an EMBL/GenBank/DDBJ whole genome shotgun (WGS) entry which is preliminary data.</text>
</comment>
<reference evidence="8" key="1">
    <citation type="journal article" date="2014" name="Front. Microbiol.">
        <title>High frequency of phylogenetically diverse reductive dehalogenase-homologous genes in deep subseafloor sedimentary metagenomes.</title>
        <authorList>
            <person name="Kawai M."/>
            <person name="Futagami T."/>
            <person name="Toyoda A."/>
            <person name="Takaki Y."/>
            <person name="Nishi S."/>
            <person name="Hori S."/>
            <person name="Arai W."/>
            <person name="Tsubouchi T."/>
            <person name="Morono Y."/>
            <person name="Uchiyama I."/>
            <person name="Ito T."/>
            <person name="Fujiyama A."/>
            <person name="Inagaki F."/>
            <person name="Takami H."/>
        </authorList>
    </citation>
    <scope>NUCLEOTIDE SEQUENCE</scope>
    <source>
        <strain evidence="8">Expedition CK06-06</strain>
    </source>
</reference>
<organism evidence="8">
    <name type="scientific">marine sediment metagenome</name>
    <dbReference type="NCBI Taxonomy" id="412755"/>
    <lineage>
        <taxon>unclassified sequences</taxon>
        <taxon>metagenomes</taxon>
        <taxon>ecological metagenomes</taxon>
    </lineage>
</organism>
<evidence type="ECO:0000256" key="2">
    <source>
        <dbReference type="ARBA" id="ARBA00022679"/>
    </source>
</evidence>